<dbReference type="Gene3D" id="3.40.640.10">
    <property type="entry name" value="Type I PLP-dependent aspartate aminotransferase-like (Major domain)"/>
    <property type="match status" value="1"/>
</dbReference>
<gene>
    <name evidence="8" type="ORF">SAMN05421505_13252</name>
</gene>
<evidence type="ECO:0000313" key="9">
    <source>
        <dbReference type="Proteomes" id="UP000198923"/>
    </source>
</evidence>
<dbReference type="STRING" id="504805.SAMN05421505_13252"/>
<dbReference type="GO" id="GO:0004058">
    <property type="term" value="F:aromatic-L-amino-acid decarboxylase activity"/>
    <property type="evidence" value="ECO:0007669"/>
    <property type="project" value="UniProtKB-ARBA"/>
</dbReference>
<accession>A0A1G8HIX7</accession>
<reference evidence="8 9" key="1">
    <citation type="submission" date="2016-10" db="EMBL/GenBank/DDBJ databases">
        <authorList>
            <person name="de Groot N.N."/>
        </authorList>
    </citation>
    <scope>NUCLEOTIDE SEQUENCE [LARGE SCALE GENOMIC DNA]</scope>
    <source>
        <strain evidence="8 9">CPCC 201354</strain>
    </source>
</reference>
<evidence type="ECO:0000313" key="8">
    <source>
        <dbReference type="EMBL" id="SDI06603.1"/>
    </source>
</evidence>
<dbReference type="InterPro" id="IPR015422">
    <property type="entry name" value="PyrdxlP-dep_Trfase_small"/>
</dbReference>
<dbReference type="SUPFAM" id="SSF53383">
    <property type="entry name" value="PLP-dependent transferases"/>
    <property type="match status" value="1"/>
</dbReference>
<evidence type="ECO:0000256" key="2">
    <source>
        <dbReference type="ARBA" id="ARBA00009533"/>
    </source>
</evidence>
<dbReference type="GO" id="GO:0005737">
    <property type="term" value="C:cytoplasm"/>
    <property type="evidence" value="ECO:0007669"/>
    <property type="project" value="TreeGrafter"/>
</dbReference>
<organism evidence="8 9">
    <name type="scientific">Sinosporangium album</name>
    <dbReference type="NCBI Taxonomy" id="504805"/>
    <lineage>
        <taxon>Bacteria</taxon>
        <taxon>Bacillati</taxon>
        <taxon>Actinomycetota</taxon>
        <taxon>Actinomycetes</taxon>
        <taxon>Streptosporangiales</taxon>
        <taxon>Streptosporangiaceae</taxon>
        <taxon>Sinosporangium</taxon>
    </lineage>
</organism>
<dbReference type="AlphaFoldDB" id="A0A1G8HIX7"/>
<dbReference type="EMBL" id="FNCN01000032">
    <property type="protein sequence ID" value="SDI06603.1"/>
    <property type="molecule type" value="Genomic_DNA"/>
</dbReference>
<evidence type="ECO:0000256" key="4">
    <source>
        <dbReference type="ARBA" id="ARBA00022898"/>
    </source>
</evidence>
<dbReference type="Pfam" id="PF00282">
    <property type="entry name" value="Pyridoxal_deC"/>
    <property type="match status" value="1"/>
</dbReference>
<dbReference type="Gene3D" id="3.90.1150.10">
    <property type="entry name" value="Aspartate Aminotransferase, domain 1"/>
    <property type="match status" value="1"/>
</dbReference>
<keyword evidence="5 7" id="KW-0456">Lyase</keyword>
<protein>
    <submittedName>
        <fullName evidence="8">Aromatic-L-amino-acid decarboxylase</fullName>
    </submittedName>
</protein>
<dbReference type="GO" id="GO:0006520">
    <property type="term" value="P:amino acid metabolic process"/>
    <property type="evidence" value="ECO:0007669"/>
    <property type="project" value="InterPro"/>
</dbReference>
<dbReference type="InterPro" id="IPR015421">
    <property type="entry name" value="PyrdxlP-dep_Trfase_major"/>
</dbReference>
<keyword evidence="9" id="KW-1185">Reference proteome</keyword>
<dbReference type="InterPro" id="IPR002129">
    <property type="entry name" value="PyrdxlP-dep_de-COase"/>
</dbReference>
<dbReference type="RefSeq" id="WP_218126006.1">
    <property type="nucleotide sequence ID" value="NZ_FNCN01000032.1"/>
</dbReference>
<dbReference type="PANTHER" id="PTHR11999">
    <property type="entry name" value="GROUP II PYRIDOXAL-5-PHOSPHATE DECARBOXYLASE"/>
    <property type="match status" value="1"/>
</dbReference>
<dbReference type="GO" id="GO:0019752">
    <property type="term" value="P:carboxylic acid metabolic process"/>
    <property type="evidence" value="ECO:0007669"/>
    <property type="project" value="InterPro"/>
</dbReference>
<dbReference type="PANTHER" id="PTHR11999:SF70">
    <property type="entry name" value="MIP05841P"/>
    <property type="match status" value="1"/>
</dbReference>
<dbReference type="InterPro" id="IPR010977">
    <property type="entry name" value="Aromatic_deC"/>
</dbReference>
<dbReference type="PRINTS" id="PR00800">
    <property type="entry name" value="YHDCRBOXLASE"/>
</dbReference>
<evidence type="ECO:0000256" key="6">
    <source>
        <dbReference type="PIRSR" id="PIRSR602129-50"/>
    </source>
</evidence>
<evidence type="ECO:0000256" key="5">
    <source>
        <dbReference type="ARBA" id="ARBA00023239"/>
    </source>
</evidence>
<dbReference type="InterPro" id="IPR015424">
    <property type="entry name" value="PyrdxlP-dep_Trfase"/>
</dbReference>
<feature type="modified residue" description="N6-(pyridoxal phosphate)lysine" evidence="6">
    <location>
        <position position="300"/>
    </location>
</feature>
<keyword evidence="4 6" id="KW-0663">Pyridoxal phosphate</keyword>
<evidence type="ECO:0000256" key="1">
    <source>
        <dbReference type="ARBA" id="ARBA00001933"/>
    </source>
</evidence>
<dbReference type="GO" id="GO:0030170">
    <property type="term" value="F:pyridoxal phosphate binding"/>
    <property type="evidence" value="ECO:0007669"/>
    <property type="project" value="InterPro"/>
</dbReference>
<evidence type="ECO:0000256" key="3">
    <source>
        <dbReference type="ARBA" id="ARBA00022793"/>
    </source>
</evidence>
<sequence>MTYRASHHSRHYPLELPPVDIREFGHMAVELAADLVTRYPEAPASEFDTAESLVKEMALPPGEEPGSLPSLLAAFREAVGHGVDTAGPGYLAYIPAGGLASSAVADMLSQIANRFTGVAQLAPALVAMERGVLTWLCGLFGLPKGAGGLVTTGGSLATLSAVVTARHHRLGFDLAGARLYVTEQTHYCVAKAAAVAGLPPESVRTVPTTPALGMDVEAAAHMIADDRAAGLRPFLLVGTAGTTNTGAVDPLADLAELTRAEDLWFHVDAAYGGGFQLTRYGKARFAGIHNADSIALDPHKSLFLPYGTGVLLVRDPALLGAAHAGDGVYLQDLDAVYGLPDYAQLGPELTRDARGMRLWLPLHLHGVKAFREALEEKLALTGDVYLGLAADSRFEVPWAPDLTVVAFRLRDRDDEANEELLRRINASKRVFLSSTTINGRFYLRVCVLSHRTHADRIGELLEIIGACAD</sequence>
<proteinExistence type="inferred from homology"/>
<evidence type="ECO:0000256" key="7">
    <source>
        <dbReference type="RuleBase" id="RU000382"/>
    </source>
</evidence>
<comment type="similarity">
    <text evidence="2 7">Belongs to the group II decarboxylase family.</text>
</comment>
<name>A0A1G8HIX7_9ACTN</name>
<comment type="cofactor">
    <cofactor evidence="1 6 7">
        <name>pyridoxal 5'-phosphate</name>
        <dbReference type="ChEBI" id="CHEBI:597326"/>
    </cofactor>
</comment>
<dbReference type="Proteomes" id="UP000198923">
    <property type="component" value="Unassembled WGS sequence"/>
</dbReference>
<keyword evidence="3" id="KW-0210">Decarboxylase</keyword>